<comment type="caution">
    <text evidence="1">The sequence shown here is derived from an EMBL/GenBank/DDBJ whole genome shotgun (WGS) entry which is preliminary data.</text>
</comment>
<organism evidence="1 2">
    <name type="scientific">Pochonia chlamydosporia 170</name>
    <dbReference type="NCBI Taxonomy" id="1380566"/>
    <lineage>
        <taxon>Eukaryota</taxon>
        <taxon>Fungi</taxon>
        <taxon>Dikarya</taxon>
        <taxon>Ascomycota</taxon>
        <taxon>Pezizomycotina</taxon>
        <taxon>Sordariomycetes</taxon>
        <taxon>Hypocreomycetidae</taxon>
        <taxon>Hypocreales</taxon>
        <taxon>Clavicipitaceae</taxon>
        <taxon>Pochonia</taxon>
    </lineage>
</organism>
<evidence type="ECO:0000313" key="2">
    <source>
        <dbReference type="Proteomes" id="UP000078397"/>
    </source>
</evidence>
<dbReference type="Proteomes" id="UP000078397">
    <property type="component" value="Unassembled WGS sequence"/>
</dbReference>
<dbReference type="AlphaFoldDB" id="A0A219AP52"/>
<sequence>MSSCDDDEAWNLYGGRMANWVVNASTTISYVENGAGRSESATYDELNSPSLPMAFVAESINIVLAIAASSCREKSLKPQVDERLHTFADTLSSSDGVKCSMEYTAEGLGCLEKFKARLLVNFDDFRLPRGWV</sequence>
<dbReference type="GeneID" id="33937063"/>
<dbReference type="EMBL" id="LSBJ02000009">
    <property type="protein sequence ID" value="OWT42607.1"/>
    <property type="molecule type" value="Genomic_DNA"/>
</dbReference>
<name>A0A219AP52_METCM</name>
<dbReference type="RefSeq" id="XP_022285099.1">
    <property type="nucleotide sequence ID" value="XM_022429866.1"/>
</dbReference>
<accession>A0A219AP52</accession>
<gene>
    <name evidence="1" type="ORF">VFPPC_18219</name>
</gene>
<proteinExistence type="predicted"/>
<evidence type="ECO:0000313" key="1">
    <source>
        <dbReference type="EMBL" id="OWT42607.1"/>
    </source>
</evidence>
<reference evidence="1 2" key="1">
    <citation type="journal article" date="2016" name="PLoS Pathog.">
        <title>Biosynthesis of antibiotic leucinostatins in bio-control fungus Purpureocillium lilacinum and their inhibition on phytophthora revealed by genome mining.</title>
        <authorList>
            <person name="Wang G."/>
            <person name="Liu Z."/>
            <person name="Lin R."/>
            <person name="Li E."/>
            <person name="Mao Z."/>
            <person name="Ling J."/>
            <person name="Yang Y."/>
            <person name="Yin W.B."/>
            <person name="Xie B."/>
        </authorList>
    </citation>
    <scope>NUCLEOTIDE SEQUENCE [LARGE SCALE GENOMIC DNA]</scope>
    <source>
        <strain evidence="1">170</strain>
    </source>
</reference>
<keyword evidence="2" id="KW-1185">Reference proteome</keyword>
<protein>
    <submittedName>
        <fullName evidence="1">Uncharacterized protein</fullName>
    </submittedName>
</protein>
<dbReference type="KEGG" id="pchm:VFPPC_18219"/>